<keyword evidence="1" id="KW-0472">Membrane</keyword>
<dbReference type="EMBL" id="CP061281">
    <property type="protein sequence ID" value="QNS02675.1"/>
    <property type="molecule type" value="Genomic_DNA"/>
</dbReference>
<proteinExistence type="predicted"/>
<evidence type="ECO:0000313" key="3">
    <source>
        <dbReference type="Proteomes" id="UP000516428"/>
    </source>
</evidence>
<reference evidence="2 3" key="1">
    <citation type="submission" date="2020-09" db="EMBL/GenBank/DDBJ databases">
        <title>A novel species.</title>
        <authorList>
            <person name="Gao J."/>
        </authorList>
    </citation>
    <scope>NUCLEOTIDE SEQUENCE [LARGE SCALE GENOMIC DNA]</scope>
    <source>
        <strain evidence="2 3">CRXT-Y-14</strain>
    </source>
</reference>
<keyword evidence="1" id="KW-1133">Transmembrane helix</keyword>
<feature type="transmembrane region" description="Helical" evidence="1">
    <location>
        <begin position="66"/>
        <end position="90"/>
    </location>
</feature>
<feature type="transmembrane region" description="Helical" evidence="1">
    <location>
        <begin position="20"/>
        <end position="41"/>
    </location>
</feature>
<feature type="transmembrane region" description="Helical" evidence="1">
    <location>
        <begin position="121"/>
        <end position="140"/>
    </location>
</feature>
<organism evidence="2 3">
    <name type="scientific">Streptomyces xanthii</name>
    <dbReference type="NCBI Taxonomy" id="2768069"/>
    <lineage>
        <taxon>Bacteria</taxon>
        <taxon>Bacillati</taxon>
        <taxon>Actinomycetota</taxon>
        <taxon>Actinomycetes</taxon>
        <taxon>Kitasatosporales</taxon>
        <taxon>Streptomycetaceae</taxon>
        <taxon>Streptomyces</taxon>
    </lineage>
</organism>
<accession>A0A7H1B1S0</accession>
<dbReference type="AlphaFoldDB" id="A0A7H1B1S0"/>
<sequence>MSSQGPAGGGDIEDTWRKPWWIVVGAAVMFAIAWATVDSWIDPYAVELPDDCVRGPRGGCLVDAPYHWVASVTFFVLGLPAVVVAIMGLVTDRWPPALGLALGSIAGGIFTLTHGDTTAHVIWAVVLFALAATSLALVTGRKIRRPRRRSRESWLSP</sequence>
<keyword evidence="3" id="KW-1185">Reference proteome</keyword>
<dbReference type="RefSeq" id="WP_188335430.1">
    <property type="nucleotide sequence ID" value="NZ_CP061281.1"/>
</dbReference>
<dbReference type="Proteomes" id="UP000516428">
    <property type="component" value="Chromosome"/>
</dbReference>
<protein>
    <submittedName>
        <fullName evidence="2">Uncharacterized protein</fullName>
    </submittedName>
</protein>
<keyword evidence="1" id="KW-0812">Transmembrane</keyword>
<gene>
    <name evidence="2" type="ORF">IAG42_02930</name>
</gene>
<evidence type="ECO:0000256" key="1">
    <source>
        <dbReference type="SAM" id="Phobius"/>
    </source>
</evidence>
<evidence type="ECO:0000313" key="2">
    <source>
        <dbReference type="EMBL" id="QNS02675.1"/>
    </source>
</evidence>
<name>A0A7H1B1S0_9ACTN</name>
<dbReference type="KEGG" id="sxn:IAG42_02930"/>
<feature type="transmembrane region" description="Helical" evidence="1">
    <location>
        <begin position="97"/>
        <end position="115"/>
    </location>
</feature>